<proteinExistence type="predicted"/>
<organism evidence="2 3">
    <name type="scientific">Gossypium anomalum</name>
    <dbReference type="NCBI Taxonomy" id="47600"/>
    <lineage>
        <taxon>Eukaryota</taxon>
        <taxon>Viridiplantae</taxon>
        <taxon>Streptophyta</taxon>
        <taxon>Embryophyta</taxon>
        <taxon>Tracheophyta</taxon>
        <taxon>Spermatophyta</taxon>
        <taxon>Magnoliopsida</taxon>
        <taxon>eudicotyledons</taxon>
        <taxon>Gunneridae</taxon>
        <taxon>Pentapetalae</taxon>
        <taxon>rosids</taxon>
        <taxon>malvids</taxon>
        <taxon>Malvales</taxon>
        <taxon>Malvaceae</taxon>
        <taxon>Malvoideae</taxon>
        <taxon>Gossypium</taxon>
    </lineage>
</organism>
<evidence type="ECO:0000256" key="1">
    <source>
        <dbReference type="SAM" id="MobiDB-lite"/>
    </source>
</evidence>
<gene>
    <name evidence="2" type="ORF">CXB51_022019</name>
</gene>
<accession>A0A8J6CX00</accession>
<name>A0A8J6CX00_9ROSI</name>
<keyword evidence="3" id="KW-1185">Reference proteome</keyword>
<comment type="caution">
    <text evidence="2">The sequence shown here is derived from an EMBL/GenBank/DDBJ whole genome shotgun (WGS) entry which is preliminary data.</text>
</comment>
<feature type="compositionally biased region" description="Polar residues" evidence="1">
    <location>
        <begin position="73"/>
        <end position="96"/>
    </location>
</feature>
<dbReference type="OrthoDB" id="10554872at2759"/>
<dbReference type="EMBL" id="JAHUZN010000009">
    <property type="protein sequence ID" value="KAG8483098.1"/>
    <property type="molecule type" value="Genomic_DNA"/>
</dbReference>
<protein>
    <submittedName>
        <fullName evidence="2">Uncharacterized protein</fullName>
    </submittedName>
</protein>
<dbReference type="Proteomes" id="UP000701853">
    <property type="component" value="Chromosome 9"/>
</dbReference>
<dbReference type="AlphaFoldDB" id="A0A8J6CX00"/>
<feature type="compositionally biased region" description="Pro residues" evidence="1">
    <location>
        <begin position="98"/>
        <end position="109"/>
    </location>
</feature>
<evidence type="ECO:0000313" key="3">
    <source>
        <dbReference type="Proteomes" id="UP000701853"/>
    </source>
</evidence>
<feature type="compositionally biased region" description="Basic and acidic residues" evidence="1">
    <location>
        <begin position="58"/>
        <end position="69"/>
    </location>
</feature>
<evidence type="ECO:0000313" key="2">
    <source>
        <dbReference type="EMBL" id="KAG8483098.1"/>
    </source>
</evidence>
<reference evidence="2 3" key="1">
    <citation type="journal article" date="2021" name="bioRxiv">
        <title>The Gossypium anomalum genome as a resource for cotton improvement and evolutionary analysis of hybrid incompatibility.</title>
        <authorList>
            <person name="Grover C.E."/>
            <person name="Yuan D."/>
            <person name="Arick M.A."/>
            <person name="Miller E.R."/>
            <person name="Hu G."/>
            <person name="Peterson D.G."/>
            <person name="Wendel J.F."/>
            <person name="Udall J.A."/>
        </authorList>
    </citation>
    <scope>NUCLEOTIDE SEQUENCE [LARGE SCALE GENOMIC DNA]</scope>
    <source>
        <strain evidence="2">JFW-Udall</strain>
        <tissue evidence="2">Leaf</tissue>
    </source>
</reference>
<sequence>MEKNDVLIQSQVATLKNLENQMGQLATELRNRPGKIQELIDVEDKPIGKNRLAIEIPIPKESESTKTDEENPNLVNSNTLTSSLDVDLPTQKSYPNQPKVPSPPYSQRL</sequence>
<feature type="region of interest" description="Disordered" evidence="1">
    <location>
        <begin position="53"/>
        <end position="109"/>
    </location>
</feature>